<evidence type="ECO:0000256" key="2">
    <source>
        <dbReference type="ARBA" id="ARBA00022946"/>
    </source>
</evidence>
<organism evidence="4">
    <name type="scientific">Ananas comosus var. bracteatus</name>
    <name type="common">red pineapple</name>
    <dbReference type="NCBI Taxonomy" id="296719"/>
    <lineage>
        <taxon>Eukaryota</taxon>
        <taxon>Viridiplantae</taxon>
        <taxon>Streptophyta</taxon>
        <taxon>Embryophyta</taxon>
        <taxon>Tracheophyta</taxon>
        <taxon>Spermatophyta</taxon>
        <taxon>Magnoliopsida</taxon>
        <taxon>Liliopsida</taxon>
        <taxon>Poales</taxon>
        <taxon>Bromeliaceae</taxon>
        <taxon>Bromelioideae</taxon>
        <taxon>Ananas</taxon>
    </lineage>
</organism>
<dbReference type="InterPro" id="IPR051222">
    <property type="entry name" value="PPR/CCM1_RNA-binding"/>
</dbReference>
<accession>A0A6V7QTZ1</accession>
<evidence type="ECO:0000256" key="1">
    <source>
        <dbReference type="ARBA" id="ARBA00022737"/>
    </source>
</evidence>
<dbReference type="NCBIfam" id="TIGR00756">
    <property type="entry name" value="PPR"/>
    <property type="match status" value="2"/>
</dbReference>
<dbReference type="Pfam" id="PF13041">
    <property type="entry name" value="PPR_2"/>
    <property type="match status" value="1"/>
</dbReference>
<protein>
    <recommendedName>
        <fullName evidence="5">Pentatricopeptide repeat-containing protein</fullName>
    </recommendedName>
</protein>
<dbReference type="PANTHER" id="PTHR47942:SF63">
    <property type="entry name" value="PENTATRICOPEPTIDE REPEAT-CONTAINING PROTEIN"/>
    <property type="match status" value="1"/>
</dbReference>
<keyword evidence="2" id="KW-0809">Transit peptide</keyword>
<evidence type="ECO:0008006" key="5">
    <source>
        <dbReference type="Google" id="ProtNLM"/>
    </source>
</evidence>
<sequence length="163" mass="19075">MIDILSSTRYKAGNSNCLRYFGSHEEEKQEFGPLDGLLTILKTYTEKHLTHLRKFAKKKRIRMKTPPEIDAFNILLDALCKCSLVKEAELMFHRVKNKLVPNAETYNILFFGWCRVRDPKKAMKVLEEMLERVTLPRISHTMRRSTLSVVPGWSLKRESYLSL</sequence>
<feature type="repeat" description="PPR" evidence="3">
    <location>
        <begin position="102"/>
        <end position="136"/>
    </location>
</feature>
<dbReference type="InterPro" id="IPR002885">
    <property type="entry name" value="PPR_rpt"/>
</dbReference>
<evidence type="ECO:0000256" key="3">
    <source>
        <dbReference type="PROSITE-ProRule" id="PRU00708"/>
    </source>
</evidence>
<evidence type="ECO:0000313" key="4">
    <source>
        <dbReference type="EMBL" id="CAD1846710.1"/>
    </source>
</evidence>
<dbReference type="Gene3D" id="1.25.40.10">
    <property type="entry name" value="Tetratricopeptide repeat domain"/>
    <property type="match status" value="1"/>
</dbReference>
<dbReference type="InterPro" id="IPR011990">
    <property type="entry name" value="TPR-like_helical_dom_sf"/>
</dbReference>
<dbReference type="AlphaFoldDB" id="A0A6V7QTZ1"/>
<keyword evidence="1" id="KW-0677">Repeat</keyword>
<gene>
    <name evidence="4" type="ORF">CB5_LOCUS29921</name>
</gene>
<reference evidence="4" key="1">
    <citation type="submission" date="2020-07" db="EMBL/GenBank/DDBJ databases">
        <authorList>
            <person name="Lin J."/>
        </authorList>
    </citation>
    <scope>NUCLEOTIDE SEQUENCE</scope>
</reference>
<proteinExistence type="predicted"/>
<dbReference type="PROSITE" id="PS51375">
    <property type="entry name" value="PPR"/>
    <property type="match status" value="1"/>
</dbReference>
<name>A0A6V7QTZ1_ANACO</name>
<dbReference type="EMBL" id="CAJEUB010000022">
    <property type="protein sequence ID" value="CAD1846710.1"/>
    <property type="molecule type" value="Genomic_DNA"/>
</dbReference>
<dbReference type="PANTHER" id="PTHR47942">
    <property type="entry name" value="TETRATRICOPEPTIDE REPEAT (TPR)-LIKE SUPERFAMILY PROTEIN-RELATED"/>
    <property type="match status" value="1"/>
</dbReference>